<dbReference type="InterPro" id="IPR020846">
    <property type="entry name" value="MFS_dom"/>
</dbReference>
<organism evidence="8 9">
    <name type="scientific">Afipia clevelandensis ATCC 49720</name>
    <dbReference type="NCBI Taxonomy" id="883079"/>
    <lineage>
        <taxon>Bacteria</taxon>
        <taxon>Pseudomonadati</taxon>
        <taxon>Pseudomonadota</taxon>
        <taxon>Alphaproteobacteria</taxon>
        <taxon>Hyphomicrobiales</taxon>
        <taxon>Nitrobacteraceae</taxon>
        <taxon>Afipia</taxon>
    </lineage>
</organism>
<name>K8NSD8_9BRAD</name>
<keyword evidence="9" id="KW-1185">Reference proteome</keyword>
<evidence type="ECO:0000313" key="9">
    <source>
        <dbReference type="Proteomes" id="UP000001095"/>
    </source>
</evidence>
<sequence length="423" mass="45333">MIEPDRIIRKIGWRLLPLLMLLFFFNFLNRVNIGFAALDMNKSLGLQPVVFGWGAGIFFLSYAMCQIPSSLLLQRFRVRLWIVSIAVAWGLASAGMAFVTGSKGFIVLRLLLGIAEAGFFPGFIYYLSCWFPRDARARFNAIFLVAAPLASMLGNPLSGLILSAGETMGIPAWRWLFILEGLPSIVLGIIAFFWLSDSHAQATWLAPGERRWLADTIAAEHTNTAKLIGSVFDVRVALLSIVSFCFIMGIYGVGLWLPQIVSGFGTTPLQTGLLSALPYAASIGGMLFWSARSDARRERRNHIAAAAILSGASLIAASQFHSPVLSLLALSIAAASIFAANAVLWTLPSNFLAGSAAAIGIAIINSIGNLGGFTGPYLVGWVKAHTGGFGPALVSLGAISAVGGLLILIAPWVFRRLKVAGFE</sequence>
<dbReference type="InterPro" id="IPR011701">
    <property type="entry name" value="MFS"/>
</dbReference>
<dbReference type="Gene3D" id="1.20.1250.20">
    <property type="entry name" value="MFS general substrate transporter like domains"/>
    <property type="match status" value="2"/>
</dbReference>
<keyword evidence="5 6" id="KW-0472">Membrane</keyword>
<feature type="transmembrane region" description="Helical" evidence="6">
    <location>
        <begin position="106"/>
        <end position="127"/>
    </location>
</feature>
<feature type="transmembrane region" description="Helical" evidence="6">
    <location>
        <begin position="392"/>
        <end position="414"/>
    </location>
</feature>
<feature type="transmembrane region" description="Helical" evidence="6">
    <location>
        <begin position="236"/>
        <end position="257"/>
    </location>
</feature>
<feature type="domain" description="Major facilitator superfamily (MFS) profile" evidence="7">
    <location>
        <begin position="15"/>
        <end position="415"/>
    </location>
</feature>
<evidence type="ECO:0000313" key="8">
    <source>
        <dbReference type="EMBL" id="EKS33242.1"/>
    </source>
</evidence>
<dbReference type="PANTHER" id="PTHR43791">
    <property type="entry name" value="PERMEASE-RELATED"/>
    <property type="match status" value="1"/>
</dbReference>
<dbReference type="RefSeq" id="WP_002714153.1">
    <property type="nucleotide sequence ID" value="NZ_KB375281.1"/>
</dbReference>
<dbReference type="SUPFAM" id="SSF103473">
    <property type="entry name" value="MFS general substrate transporter"/>
    <property type="match status" value="1"/>
</dbReference>
<feature type="transmembrane region" description="Helical" evidence="6">
    <location>
        <begin position="324"/>
        <end position="344"/>
    </location>
</feature>
<feature type="transmembrane region" description="Helical" evidence="6">
    <location>
        <begin position="12"/>
        <end position="29"/>
    </location>
</feature>
<reference evidence="8 9" key="1">
    <citation type="submission" date="2012-04" db="EMBL/GenBank/DDBJ databases">
        <title>The Genome Sequence of Afipia clevelandensis ATCC 49720.</title>
        <authorList>
            <consortium name="The Broad Institute Genome Sequencing Platform"/>
            <person name="Earl A."/>
            <person name="Ward D."/>
            <person name="Feldgarden M."/>
            <person name="Gevers D."/>
            <person name="Huys G."/>
            <person name="Walker B."/>
            <person name="Young S.K."/>
            <person name="Zeng Q."/>
            <person name="Gargeya S."/>
            <person name="Fitzgerald M."/>
            <person name="Haas B."/>
            <person name="Abouelleil A."/>
            <person name="Alvarado L."/>
            <person name="Arachchi H.M."/>
            <person name="Berlin A."/>
            <person name="Chapman S.B."/>
            <person name="Goldberg J."/>
            <person name="Griggs A."/>
            <person name="Gujja S."/>
            <person name="Hansen M."/>
            <person name="Howarth C."/>
            <person name="Imamovic A."/>
            <person name="Larimer J."/>
            <person name="McCowen C."/>
            <person name="Montmayeur A."/>
            <person name="Murphy C."/>
            <person name="Neiman D."/>
            <person name="Pearson M."/>
            <person name="Priest M."/>
            <person name="Roberts A."/>
            <person name="Saif S."/>
            <person name="Shea T."/>
            <person name="Sisk P."/>
            <person name="Sykes S."/>
            <person name="Wortman J."/>
            <person name="Nusbaum C."/>
            <person name="Birren B."/>
        </authorList>
    </citation>
    <scope>NUCLEOTIDE SEQUENCE [LARGE SCALE GENOMIC DNA]</scope>
    <source>
        <strain evidence="8 9">ATCC 49720</strain>
    </source>
</reference>
<feature type="transmembrane region" description="Helical" evidence="6">
    <location>
        <begin position="173"/>
        <end position="195"/>
    </location>
</feature>
<dbReference type="EMBL" id="AGWY01000013">
    <property type="protein sequence ID" value="EKS33242.1"/>
    <property type="molecule type" value="Genomic_DNA"/>
</dbReference>
<proteinExistence type="predicted"/>
<evidence type="ECO:0000256" key="6">
    <source>
        <dbReference type="SAM" id="Phobius"/>
    </source>
</evidence>
<keyword evidence="3 6" id="KW-0812">Transmembrane</keyword>
<evidence type="ECO:0000256" key="2">
    <source>
        <dbReference type="ARBA" id="ARBA00022448"/>
    </source>
</evidence>
<feature type="transmembrane region" description="Helical" evidence="6">
    <location>
        <begin position="351"/>
        <end position="372"/>
    </location>
</feature>
<comment type="caution">
    <text evidence="8">The sequence shown here is derived from an EMBL/GenBank/DDBJ whole genome shotgun (WGS) entry which is preliminary data.</text>
</comment>
<dbReference type="HOGENOM" id="CLU_001265_0_0_5"/>
<dbReference type="FunFam" id="1.20.1250.20:FF:000018">
    <property type="entry name" value="MFS transporter permease"/>
    <property type="match status" value="1"/>
</dbReference>
<keyword evidence="4 6" id="KW-1133">Transmembrane helix</keyword>
<feature type="transmembrane region" description="Helical" evidence="6">
    <location>
        <begin position="49"/>
        <end position="73"/>
    </location>
</feature>
<dbReference type="GO" id="GO:0022857">
    <property type="term" value="F:transmembrane transporter activity"/>
    <property type="evidence" value="ECO:0007669"/>
    <property type="project" value="InterPro"/>
</dbReference>
<feature type="transmembrane region" description="Helical" evidence="6">
    <location>
        <begin position="269"/>
        <end position="289"/>
    </location>
</feature>
<comment type="subcellular location">
    <subcellularLocation>
        <location evidence="1">Membrane</location>
        <topology evidence="1">Multi-pass membrane protein</topology>
    </subcellularLocation>
</comment>
<dbReference type="OrthoDB" id="9773957at2"/>
<evidence type="ECO:0000256" key="1">
    <source>
        <dbReference type="ARBA" id="ARBA00004141"/>
    </source>
</evidence>
<dbReference type="PATRIC" id="fig|883079.3.peg.3356"/>
<feature type="transmembrane region" description="Helical" evidence="6">
    <location>
        <begin position="301"/>
        <end position="318"/>
    </location>
</feature>
<protein>
    <recommendedName>
        <fullName evidence="7">Major facilitator superfamily (MFS) profile domain-containing protein</fullName>
    </recommendedName>
</protein>
<dbReference type="PANTHER" id="PTHR43791:SF36">
    <property type="entry name" value="TRANSPORTER, PUTATIVE (AFU_ORTHOLOGUE AFUA_6G08340)-RELATED"/>
    <property type="match status" value="1"/>
</dbReference>
<dbReference type="AlphaFoldDB" id="K8NSD8"/>
<dbReference type="Proteomes" id="UP000001095">
    <property type="component" value="Unassembled WGS sequence"/>
</dbReference>
<dbReference type="PROSITE" id="PS50850">
    <property type="entry name" value="MFS"/>
    <property type="match status" value="1"/>
</dbReference>
<evidence type="ECO:0000256" key="3">
    <source>
        <dbReference type="ARBA" id="ARBA00022692"/>
    </source>
</evidence>
<evidence type="ECO:0000259" key="7">
    <source>
        <dbReference type="PROSITE" id="PS50850"/>
    </source>
</evidence>
<feature type="transmembrane region" description="Helical" evidence="6">
    <location>
        <begin position="139"/>
        <end position="161"/>
    </location>
</feature>
<evidence type="ECO:0000256" key="5">
    <source>
        <dbReference type="ARBA" id="ARBA00023136"/>
    </source>
</evidence>
<dbReference type="Pfam" id="PF07690">
    <property type="entry name" value="MFS_1"/>
    <property type="match status" value="1"/>
</dbReference>
<gene>
    <name evidence="8" type="ORF">HMPREF9696_03283</name>
</gene>
<dbReference type="GO" id="GO:0016020">
    <property type="term" value="C:membrane"/>
    <property type="evidence" value="ECO:0007669"/>
    <property type="project" value="UniProtKB-SubCell"/>
</dbReference>
<dbReference type="InterPro" id="IPR036259">
    <property type="entry name" value="MFS_trans_sf"/>
</dbReference>
<accession>K8NSD8</accession>
<feature type="transmembrane region" description="Helical" evidence="6">
    <location>
        <begin position="80"/>
        <end position="100"/>
    </location>
</feature>
<dbReference type="CDD" id="cd17319">
    <property type="entry name" value="MFS_ExuT_GudP_like"/>
    <property type="match status" value="1"/>
</dbReference>
<evidence type="ECO:0000256" key="4">
    <source>
        <dbReference type="ARBA" id="ARBA00022989"/>
    </source>
</evidence>
<keyword evidence="2" id="KW-0813">Transport</keyword>